<dbReference type="SUPFAM" id="SSF57845">
    <property type="entry name" value="B-box zinc-binding domain"/>
    <property type="match status" value="1"/>
</dbReference>
<evidence type="ECO:0000313" key="7">
    <source>
        <dbReference type="EMBL" id="ELK19638.1"/>
    </source>
</evidence>
<organism evidence="7 8">
    <name type="scientific">Pteropus alecto</name>
    <name type="common">Black flying fox</name>
    <dbReference type="NCBI Taxonomy" id="9402"/>
    <lineage>
        <taxon>Eukaryota</taxon>
        <taxon>Metazoa</taxon>
        <taxon>Chordata</taxon>
        <taxon>Craniata</taxon>
        <taxon>Vertebrata</taxon>
        <taxon>Euteleostomi</taxon>
        <taxon>Mammalia</taxon>
        <taxon>Eutheria</taxon>
        <taxon>Laurasiatheria</taxon>
        <taxon>Chiroptera</taxon>
        <taxon>Yinpterochiroptera</taxon>
        <taxon>Pteropodoidea</taxon>
        <taxon>Pteropodidae</taxon>
        <taxon>Pteropodinae</taxon>
        <taxon>Pteropus</taxon>
    </lineage>
</organism>
<dbReference type="SUPFAM" id="SSF57850">
    <property type="entry name" value="RING/U-box"/>
    <property type="match status" value="1"/>
</dbReference>
<keyword evidence="8" id="KW-1185">Reference proteome</keyword>
<dbReference type="InterPro" id="IPR050143">
    <property type="entry name" value="TRIM/RBCC"/>
</dbReference>
<keyword evidence="3" id="KW-0862">Zinc</keyword>
<dbReference type="InterPro" id="IPR001841">
    <property type="entry name" value="Znf_RING"/>
</dbReference>
<dbReference type="PROSITE" id="PS50089">
    <property type="entry name" value="ZF_RING_2"/>
    <property type="match status" value="1"/>
</dbReference>
<sequence length="288" mass="32202">MEALGSVLSCPVCTELFTPPVLFLSCSHNFCKQCLELILVCQHCIHVDGQFCCPVCRKMCLSDEEPICGMCKLFGEHMSHQVAKISDAYTERKVSFAKDIQLVLQKSESAAQAMQVLPKEMFTLPPQDTEKLIGDLSTSADDTRAMIDAFGDSLLSGIKCRIATLKRQLELEHVSKLEKLQSVAQELEAPRQLYQQMKALLQHHVNAVQFLHEHKRLKAEMKRLMEGSVSPQVPTKDTVSIKCYFQELIKGMDITAFVPPGQEQCPKEEAVRTQSQMTTGAKLEEGAL</sequence>
<dbReference type="PROSITE" id="PS00518">
    <property type="entry name" value="ZF_RING_1"/>
    <property type="match status" value="1"/>
</dbReference>
<reference evidence="8" key="1">
    <citation type="journal article" date="2013" name="Science">
        <title>Comparative analysis of bat genomes provides insight into the evolution of flight and immunity.</title>
        <authorList>
            <person name="Zhang G."/>
            <person name="Cowled C."/>
            <person name="Shi Z."/>
            <person name="Huang Z."/>
            <person name="Bishop-Lilly K.A."/>
            <person name="Fang X."/>
            <person name="Wynne J.W."/>
            <person name="Xiong Z."/>
            <person name="Baker M.L."/>
            <person name="Zhao W."/>
            <person name="Tachedjian M."/>
            <person name="Zhu Y."/>
            <person name="Zhou P."/>
            <person name="Jiang X."/>
            <person name="Ng J."/>
            <person name="Yang L."/>
            <person name="Wu L."/>
            <person name="Xiao J."/>
            <person name="Feng Y."/>
            <person name="Chen Y."/>
            <person name="Sun X."/>
            <person name="Zhang Y."/>
            <person name="Marsh G.A."/>
            <person name="Crameri G."/>
            <person name="Broder C.C."/>
            <person name="Frey K.G."/>
            <person name="Wang L.F."/>
            <person name="Wang J."/>
        </authorList>
    </citation>
    <scope>NUCLEOTIDE SEQUENCE [LARGE SCALE GENOMIC DNA]</scope>
</reference>
<dbReference type="GO" id="GO:0008270">
    <property type="term" value="F:zinc ion binding"/>
    <property type="evidence" value="ECO:0007669"/>
    <property type="project" value="UniProtKB-KW"/>
</dbReference>
<evidence type="ECO:0000256" key="4">
    <source>
        <dbReference type="PROSITE-ProRule" id="PRU00175"/>
    </source>
</evidence>
<feature type="region of interest" description="Disordered" evidence="5">
    <location>
        <begin position="269"/>
        <end position="288"/>
    </location>
</feature>
<dbReference type="Gene3D" id="3.30.160.60">
    <property type="entry name" value="Classic Zinc Finger"/>
    <property type="match status" value="1"/>
</dbReference>
<dbReference type="InterPro" id="IPR027370">
    <property type="entry name" value="Znf-RING_euk"/>
</dbReference>
<dbReference type="EMBL" id="KB030244">
    <property type="protein sequence ID" value="ELK19638.1"/>
    <property type="molecule type" value="Genomic_DNA"/>
</dbReference>
<evidence type="ECO:0000256" key="3">
    <source>
        <dbReference type="ARBA" id="ARBA00022833"/>
    </source>
</evidence>
<dbReference type="AlphaFoldDB" id="L5L982"/>
<accession>L5L982</accession>
<dbReference type="InParanoid" id="L5L982"/>
<keyword evidence="1" id="KW-0479">Metal-binding</keyword>
<evidence type="ECO:0000256" key="1">
    <source>
        <dbReference type="ARBA" id="ARBA00022723"/>
    </source>
</evidence>
<proteinExistence type="predicted"/>
<evidence type="ECO:0000256" key="5">
    <source>
        <dbReference type="SAM" id="MobiDB-lite"/>
    </source>
</evidence>
<dbReference type="STRING" id="9402.L5L982"/>
<evidence type="ECO:0000256" key="2">
    <source>
        <dbReference type="ARBA" id="ARBA00022771"/>
    </source>
</evidence>
<dbReference type="InterPro" id="IPR013083">
    <property type="entry name" value="Znf_RING/FYVE/PHD"/>
</dbReference>
<dbReference type="Proteomes" id="UP000010552">
    <property type="component" value="Unassembled WGS sequence"/>
</dbReference>
<feature type="domain" description="RING-type" evidence="6">
    <location>
        <begin position="10"/>
        <end position="57"/>
    </location>
</feature>
<dbReference type="Pfam" id="PF13445">
    <property type="entry name" value="zf-RING_UBOX"/>
    <property type="match status" value="1"/>
</dbReference>
<dbReference type="PANTHER" id="PTHR24103">
    <property type="entry name" value="E3 UBIQUITIN-PROTEIN LIGASE TRIM"/>
    <property type="match status" value="1"/>
</dbReference>
<evidence type="ECO:0000313" key="8">
    <source>
        <dbReference type="Proteomes" id="UP000010552"/>
    </source>
</evidence>
<dbReference type="Gene3D" id="3.30.40.10">
    <property type="entry name" value="Zinc/RING finger domain, C3HC4 (zinc finger)"/>
    <property type="match status" value="1"/>
</dbReference>
<gene>
    <name evidence="7" type="ORF">PAL_GLEAN10000914</name>
</gene>
<keyword evidence="2 4" id="KW-0863">Zinc-finger</keyword>
<dbReference type="InterPro" id="IPR017907">
    <property type="entry name" value="Znf_RING_CS"/>
</dbReference>
<name>L5L982_PTEAL</name>
<evidence type="ECO:0000259" key="6">
    <source>
        <dbReference type="PROSITE" id="PS50089"/>
    </source>
</evidence>
<protein>
    <submittedName>
        <fullName evidence="7">E3 ubiquitin-protein ligase TRIM50</fullName>
    </submittedName>
</protein>